<gene>
    <name evidence="1" type="ORF">NRB56_05100</name>
</gene>
<dbReference type="InterPro" id="IPR047659">
    <property type="entry name" value="T7SS_assoc"/>
</dbReference>
<dbReference type="EMBL" id="WEGI01000001">
    <property type="protein sequence ID" value="MQY24956.1"/>
    <property type="molecule type" value="Genomic_DNA"/>
</dbReference>
<accession>A0A7K0DGL6</accession>
<name>A0A7K0DGL6_9NOCA</name>
<keyword evidence="2" id="KW-1185">Reference proteome</keyword>
<evidence type="ECO:0000313" key="2">
    <source>
        <dbReference type="Proteomes" id="UP000431401"/>
    </source>
</evidence>
<reference evidence="1 2" key="1">
    <citation type="submission" date="2019-10" db="EMBL/GenBank/DDBJ databases">
        <title>Nocardia macrotermitis sp. nov. and Nocardia aurantia sp. nov., isolated from the gut of fungus growing-termite Macrotermes natalensis.</title>
        <authorList>
            <person name="Benndorf R."/>
            <person name="Schwitalla J."/>
            <person name="Martin K."/>
            <person name="De Beer W."/>
            <person name="Kaster A.-K."/>
            <person name="Vollmers J."/>
            <person name="Poulsen M."/>
            <person name="Beemelmanns C."/>
        </authorList>
    </citation>
    <scope>NUCLEOTIDE SEQUENCE [LARGE SCALE GENOMIC DNA]</scope>
    <source>
        <strain evidence="1 2">RB56</strain>
    </source>
</reference>
<dbReference type="AlphaFoldDB" id="A0A7K0DGL6"/>
<proteinExistence type="predicted"/>
<organism evidence="1 2">
    <name type="scientific">Nocardia aurantia</name>
    <dbReference type="NCBI Taxonomy" id="2585199"/>
    <lineage>
        <taxon>Bacteria</taxon>
        <taxon>Bacillati</taxon>
        <taxon>Actinomycetota</taxon>
        <taxon>Actinomycetes</taxon>
        <taxon>Mycobacteriales</taxon>
        <taxon>Nocardiaceae</taxon>
        <taxon>Nocardia</taxon>
    </lineage>
</organism>
<dbReference type="Proteomes" id="UP000431401">
    <property type="component" value="Unassembled WGS sequence"/>
</dbReference>
<sequence>MTDEQTDPRTDPEWVFLIDPAWQPAEEGDRPPAEAVVGGWFVDAAGEVGRFHANPDYEPSTETSPTDPVDATLQLVTQGKAGSDELMSTLREAVVGVAVDEDDNPVVDASPDGVPCVLVTTAPAHRDRIEVQRWAEVHAVELAAALPDEGIDVLLNPGAPASMRLIASAVKEAFEGMPIPEPEPDFAAPPEDPIGMLCESISYVGELSDEMMGHAADDLIDRVSYPATVEEFYPALREVVTAGAVPGEALARVGDHDEPEVLDFLSRLTTELERRQPWPTPALVMVDGRDWPSPGASVPIAQLDVPRDELETAVHARFTATGDVPFMVLRLRSGQVVGLAGDGGAEQSRFTLLLPDLPDGMGSADVITYLARYTGLEPVALGAGQ</sequence>
<dbReference type="NCBIfam" id="NF033532">
    <property type="entry name" value="lone7para_assoc"/>
    <property type="match status" value="1"/>
</dbReference>
<protein>
    <submittedName>
        <fullName evidence="1">Uncharacterized protein</fullName>
    </submittedName>
</protein>
<dbReference type="RefSeq" id="WP_194290696.1">
    <property type="nucleotide sequence ID" value="NZ_WEGI01000001.1"/>
</dbReference>
<comment type="caution">
    <text evidence="1">The sequence shown here is derived from an EMBL/GenBank/DDBJ whole genome shotgun (WGS) entry which is preliminary data.</text>
</comment>
<evidence type="ECO:0000313" key="1">
    <source>
        <dbReference type="EMBL" id="MQY24956.1"/>
    </source>
</evidence>